<comment type="caution">
    <text evidence="7">The sequence shown here is derived from an EMBL/GenBank/DDBJ whole genome shotgun (WGS) entry which is preliminary data.</text>
</comment>
<evidence type="ECO:0000256" key="5">
    <source>
        <dbReference type="ARBA" id="ARBA00023136"/>
    </source>
</evidence>
<dbReference type="Proteomes" id="UP000752814">
    <property type="component" value="Unassembled WGS sequence"/>
</dbReference>
<evidence type="ECO:0000313" key="8">
    <source>
        <dbReference type="Proteomes" id="UP000752814"/>
    </source>
</evidence>
<dbReference type="InterPro" id="IPR047622">
    <property type="entry name" value="GPR1_FUN34_YAAH"/>
</dbReference>
<name>A0A8J8PES1_9ARCH</name>
<dbReference type="Pfam" id="PF01184">
    <property type="entry name" value="Gpr1_Fun34_YaaH"/>
    <property type="match status" value="1"/>
</dbReference>
<feature type="transmembrane region" description="Helical" evidence="6">
    <location>
        <begin position="122"/>
        <end position="139"/>
    </location>
</feature>
<dbReference type="AlphaFoldDB" id="A0A8J8PES1"/>
<feature type="transmembrane region" description="Helical" evidence="6">
    <location>
        <begin position="12"/>
        <end position="30"/>
    </location>
</feature>
<keyword evidence="5 6" id="KW-0472">Membrane</keyword>
<dbReference type="InterPro" id="IPR047623">
    <property type="entry name" value="SatP"/>
</dbReference>
<organism evidence="7 8">
    <name type="scientific">Candidatus Methanomassiliicoccus intestinalis</name>
    <dbReference type="NCBI Taxonomy" id="1406512"/>
    <lineage>
        <taxon>Archaea</taxon>
        <taxon>Methanobacteriati</taxon>
        <taxon>Thermoplasmatota</taxon>
        <taxon>Thermoplasmata</taxon>
        <taxon>Methanomassiliicoccales</taxon>
        <taxon>Methanomassiliicoccaceae</taxon>
        <taxon>Methanomassiliicoccus</taxon>
    </lineage>
</organism>
<feature type="transmembrane region" description="Helical" evidence="6">
    <location>
        <begin position="36"/>
        <end position="56"/>
    </location>
</feature>
<dbReference type="EMBL" id="LVVT01000002">
    <property type="protein sequence ID" value="TQS84404.1"/>
    <property type="molecule type" value="Genomic_DNA"/>
</dbReference>
<sequence length="180" mass="19370">MPTRVLANPAPLGLLGFGMTTVLLSFHNLGMFPMDMTILALGVFYGGLAQLIAGIMEYKNGNTFGATAFTSYGFFWMAFVLVVLNPFGEADTAAGGMFFLLWGILTLFLFIGTLHSDMSMKIIFGTLTALFFIIAAGNFTGSEIIPIMSGALGIICGGSAMYRAFGEVINEQYQREVLPL</sequence>
<evidence type="ECO:0000256" key="6">
    <source>
        <dbReference type="SAM" id="Phobius"/>
    </source>
</evidence>
<feature type="transmembrane region" description="Helical" evidence="6">
    <location>
        <begin position="145"/>
        <end position="165"/>
    </location>
</feature>
<evidence type="ECO:0000256" key="1">
    <source>
        <dbReference type="ARBA" id="ARBA00004141"/>
    </source>
</evidence>
<feature type="transmembrane region" description="Helical" evidence="6">
    <location>
        <begin position="96"/>
        <end position="115"/>
    </location>
</feature>
<proteinExistence type="inferred from homology"/>
<dbReference type="GO" id="GO:0071422">
    <property type="term" value="P:succinate transmembrane transport"/>
    <property type="evidence" value="ECO:0007669"/>
    <property type="project" value="TreeGrafter"/>
</dbReference>
<evidence type="ECO:0000313" key="7">
    <source>
        <dbReference type="EMBL" id="TQS84404.1"/>
    </source>
</evidence>
<reference evidence="7" key="1">
    <citation type="submission" date="2016-03" db="EMBL/GenBank/DDBJ databases">
        <authorList>
            <person name="Borrel G."/>
            <person name="Mccann A."/>
            <person name="O'Toole P.W."/>
        </authorList>
    </citation>
    <scope>NUCLEOTIDE SEQUENCE</scope>
    <source>
        <strain evidence="7">183</strain>
    </source>
</reference>
<protein>
    <recommendedName>
        <fullName evidence="9">GPR1/FUN34/yaaH family protein</fullName>
    </recommendedName>
</protein>
<keyword evidence="4 6" id="KW-1133">Transmembrane helix</keyword>
<evidence type="ECO:0000256" key="4">
    <source>
        <dbReference type="ARBA" id="ARBA00022989"/>
    </source>
</evidence>
<gene>
    <name evidence="7" type="ORF">A3207_05385</name>
</gene>
<evidence type="ECO:0000256" key="3">
    <source>
        <dbReference type="ARBA" id="ARBA00022692"/>
    </source>
</evidence>
<comment type="subcellular location">
    <subcellularLocation>
        <location evidence="1">Membrane</location>
        <topology evidence="1">Multi-pass membrane protein</topology>
    </subcellularLocation>
</comment>
<dbReference type="PANTHER" id="PTHR30178:SF3">
    <property type="entry name" value="SUCCINATE-ACETATE_PROTON SYMPORTER SATP"/>
    <property type="match status" value="1"/>
</dbReference>
<keyword evidence="3 6" id="KW-0812">Transmembrane</keyword>
<dbReference type="NCBIfam" id="NF038013">
    <property type="entry name" value="AceTr_1"/>
    <property type="match status" value="1"/>
</dbReference>
<dbReference type="GO" id="GO:0005886">
    <property type="term" value="C:plasma membrane"/>
    <property type="evidence" value="ECO:0007669"/>
    <property type="project" value="TreeGrafter"/>
</dbReference>
<dbReference type="GO" id="GO:0015360">
    <property type="term" value="F:acetate:proton symporter activity"/>
    <property type="evidence" value="ECO:0007669"/>
    <property type="project" value="TreeGrafter"/>
</dbReference>
<dbReference type="PROSITE" id="PS01114">
    <property type="entry name" value="GPR1_FUN34_YAAH"/>
    <property type="match status" value="1"/>
</dbReference>
<comment type="similarity">
    <text evidence="2">Belongs to the acetate uptake transporter (AceTr) (TC 2.A.96) family.</text>
</comment>
<dbReference type="InterPro" id="IPR000791">
    <property type="entry name" value="Gpr1/Fun34/SatP-like"/>
</dbReference>
<dbReference type="PANTHER" id="PTHR30178">
    <property type="entry name" value="INNER MEMBRANE PROTEIN YAAH"/>
    <property type="match status" value="1"/>
</dbReference>
<evidence type="ECO:0008006" key="9">
    <source>
        <dbReference type="Google" id="ProtNLM"/>
    </source>
</evidence>
<feature type="transmembrane region" description="Helical" evidence="6">
    <location>
        <begin position="63"/>
        <end position="84"/>
    </location>
</feature>
<evidence type="ECO:0000256" key="2">
    <source>
        <dbReference type="ARBA" id="ARBA00005587"/>
    </source>
</evidence>
<accession>A0A8J8PES1</accession>